<comment type="caution">
    <text evidence="1">The sequence shown here is derived from an EMBL/GenBank/DDBJ whole genome shotgun (WGS) entry which is preliminary data.</text>
</comment>
<dbReference type="InterPro" id="IPR021109">
    <property type="entry name" value="Peptidase_aspartic_dom_sf"/>
</dbReference>
<organism evidence="1 2">
    <name type="scientific">Pedobacter helvus</name>
    <dbReference type="NCBI Taxonomy" id="2563444"/>
    <lineage>
        <taxon>Bacteria</taxon>
        <taxon>Pseudomonadati</taxon>
        <taxon>Bacteroidota</taxon>
        <taxon>Sphingobacteriia</taxon>
        <taxon>Sphingobacteriales</taxon>
        <taxon>Sphingobacteriaceae</taxon>
        <taxon>Pedobacter</taxon>
    </lineage>
</organism>
<dbReference type="Pfam" id="PF13650">
    <property type="entry name" value="Asp_protease_2"/>
    <property type="match status" value="1"/>
</dbReference>
<gene>
    <name evidence="1" type="ORF">E5L68_007150</name>
</gene>
<protein>
    <submittedName>
        <fullName evidence="1">Aspartyl protease family protein</fullName>
    </submittedName>
</protein>
<evidence type="ECO:0000313" key="2">
    <source>
        <dbReference type="Proteomes" id="UP001517367"/>
    </source>
</evidence>
<keyword evidence="1" id="KW-0378">Hydrolase</keyword>
<reference evidence="1 2" key="1">
    <citation type="submission" date="2024-12" db="EMBL/GenBank/DDBJ databases">
        <authorList>
            <person name="Hu S."/>
        </authorList>
    </citation>
    <scope>NUCLEOTIDE SEQUENCE [LARGE SCALE GENOMIC DNA]</scope>
    <source>
        <strain evidence="1 2">P-25</strain>
    </source>
</reference>
<dbReference type="GO" id="GO:0008233">
    <property type="term" value="F:peptidase activity"/>
    <property type="evidence" value="ECO:0007669"/>
    <property type="project" value="UniProtKB-KW"/>
</dbReference>
<name>A0ABW9JHF7_9SPHI</name>
<dbReference type="SUPFAM" id="SSF50630">
    <property type="entry name" value="Acid proteases"/>
    <property type="match status" value="1"/>
</dbReference>
<keyword evidence="2" id="KW-1185">Reference proteome</keyword>
<dbReference type="Gene3D" id="2.40.70.10">
    <property type="entry name" value="Acid Proteases"/>
    <property type="match status" value="1"/>
</dbReference>
<dbReference type="Proteomes" id="UP001517367">
    <property type="component" value="Unassembled WGS sequence"/>
</dbReference>
<keyword evidence="1" id="KW-0645">Protease</keyword>
<dbReference type="InterPro" id="IPR001969">
    <property type="entry name" value="Aspartic_peptidase_AS"/>
</dbReference>
<dbReference type="GO" id="GO:0006508">
    <property type="term" value="P:proteolysis"/>
    <property type="evidence" value="ECO:0007669"/>
    <property type="project" value="UniProtKB-KW"/>
</dbReference>
<accession>A0ABW9JHF7</accession>
<dbReference type="EMBL" id="SRMP02000010">
    <property type="protein sequence ID" value="MFN0291163.1"/>
    <property type="molecule type" value="Genomic_DNA"/>
</dbReference>
<proteinExistence type="predicted"/>
<sequence length="167" mass="18573">MRTITVPLILVNLQDNGFHILVEIVVFGQQLFAVVDTGASRSVFDKSLLEKHVEGLQENEEQQAATIFSSATTLVGTIPLLQIGKLKLPNYETVAIDLQSVSDTYIQMGQPSIAGIIGGDILTQFNSKIDYKRQVLRFYIDTTDAIKLELSSFKNEQRLDNSIKKLS</sequence>
<evidence type="ECO:0000313" key="1">
    <source>
        <dbReference type="EMBL" id="MFN0291163.1"/>
    </source>
</evidence>
<dbReference type="PROSITE" id="PS00141">
    <property type="entry name" value="ASP_PROTEASE"/>
    <property type="match status" value="1"/>
</dbReference>
<dbReference type="RefSeq" id="WP_138730374.1">
    <property type="nucleotide sequence ID" value="NZ_SRMP02000010.1"/>
</dbReference>